<comment type="caution">
    <text evidence="1">The sequence shown here is derived from an EMBL/GenBank/DDBJ whole genome shotgun (WGS) entry which is preliminary data.</text>
</comment>
<reference evidence="1 2" key="1">
    <citation type="submission" date="2018-08" db="EMBL/GenBank/DDBJ databases">
        <title>A genome reference for cultivated species of the human gut microbiota.</title>
        <authorList>
            <person name="Zou Y."/>
            <person name="Xue W."/>
            <person name="Luo G."/>
        </authorList>
    </citation>
    <scope>NUCLEOTIDE SEQUENCE [LARGE SCALE GENOMIC DNA]</scope>
    <source>
        <strain evidence="1 2">AM30-5LB</strain>
    </source>
</reference>
<dbReference type="AlphaFoldDB" id="A0A414FT97"/>
<dbReference type="RefSeq" id="WP_118272419.1">
    <property type="nucleotide sequence ID" value="NZ_QSJI01000015.1"/>
</dbReference>
<dbReference type="Proteomes" id="UP000286050">
    <property type="component" value="Unassembled WGS sequence"/>
</dbReference>
<organism evidence="1 2">
    <name type="scientific">Collinsella intestinalis</name>
    <dbReference type="NCBI Taxonomy" id="147207"/>
    <lineage>
        <taxon>Bacteria</taxon>
        <taxon>Bacillati</taxon>
        <taxon>Actinomycetota</taxon>
        <taxon>Coriobacteriia</taxon>
        <taxon>Coriobacteriales</taxon>
        <taxon>Coriobacteriaceae</taxon>
        <taxon>Collinsella</taxon>
    </lineage>
</organism>
<accession>A0A414FT97</accession>
<evidence type="ECO:0000313" key="1">
    <source>
        <dbReference type="EMBL" id="RHD53971.1"/>
    </source>
</evidence>
<gene>
    <name evidence="1" type="ORF">DW787_08175</name>
</gene>
<sequence length="531" mass="60734">MPNILTDYLAERYPEAAPEAFYRDLFPSGRLGSRKYENGAYNGVLVRVLRREGEPERAERHLITDDLMDISTTATIAQSFGGEFDIVSPASYAGRRPMLDRAHELFALVFDLDGVKVEDGEPVGLADLLYQMADVPGVRPPLLPTPTYIVSSGTGLHLYYMLDEPIRVWPNVCEALRVFRNALTRRCWNQYVTDLSDAPQLESVVQGFRMVGSMAKDGEQVVRAFRVGDRVSMDYMNRFVPEDARVPGEVLRARYTAEEARELWPEWDPEWRRKAAAAPETPWRVKRDLFDWWCRRVEAGEPFDGNRYWCIFVAACYAAKCPDVTYEELEAWAHRVRPMLDAMTAKPDNSFTEKDVQAAIAVYGNPISVKLRRDKVAEKTQLPMPVNKRNGRKQAVHLMGARAIQEINDRVNGTDWRAGNGRKPKCDLVRSYAFDHPDASQREIAAALGVSKTTVNKWLKPGWREEWDEQRRRDAAKISLRRDDEERWVIAKLEGRPELEGRVLDLSARQARRIPEGPKDWLVGKPQEPIS</sequence>
<name>A0A414FT97_9ACTN</name>
<proteinExistence type="predicted"/>
<evidence type="ECO:0008006" key="3">
    <source>
        <dbReference type="Google" id="ProtNLM"/>
    </source>
</evidence>
<protein>
    <recommendedName>
        <fullName evidence="3">Replication protein</fullName>
    </recommendedName>
</protein>
<evidence type="ECO:0000313" key="2">
    <source>
        <dbReference type="Proteomes" id="UP000286050"/>
    </source>
</evidence>
<dbReference type="EMBL" id="QSJI01000015">
    <property type="protein sequence ID" value="RHD53971.1"/>
    <property type="molecule type" value="Genomic_DNA"/>
</dbReference>